<dbReference type="STRING" id="1278298.GCA_000428685_01555"/>
<dbReference type="AlphaFoldDB" id="A0A448K9M1"/>
<feature type="transmembrane region" description="Helical" evidence="2">
    <location>
        <begin position="403"/>
        <end position="422"/>
    </location>
</feature>
<gene>
    <name evidence="3" type="ORF">NCTC11923_00258</name>
</gene>
<sequence>MSPDSGASRPLAPGLSAPGPSTAGPSVAAAPGGRTIPSAEAPESSTRLRVEQILAVILLLLIGMRRELAGSVAIADAAALISLPITWSAVRRLPRFGPILLLALLAGVTGVVLSWIAGTQYEVSSSLQRAMVASLVAVPATTAAFVWGAQRLGARAALALGAGMLIDALPLLRTQDNPWKFGIGLAVTLMVLALVDGRRRIVQLVALAALSASFLVSDARSSLGFLVIIAGTVLWQATAAWFRWRLPPARQLATAQAAVLGIVGAVAISIVLAVSASGSLGEDAQARTLAQSQGSSNFLLTARPELGASWALFMHRPWGYGAGVLPRSEDVQVAKNGMAALGYDPSNGYVERFMFGNGFELHSGLVNVWVAASFPGAALMLLIVGVTLATMIRDLGDLRVTPWLFLAGLVVLQNVAVGPWNVLPAYLPFVLGAGVMQAPLRAPTP</sequence>
<protein>
    <recommendedName>
        <fullName evidence="5">Lipid A core - O-antigen ligase and related enzymes</fullName>
    </recommendedName>
</protein>
<name>A0A448K9M1_9ACTO</name>
<feature type="transmembrane region" description="Helical" evidence="2">
    <location>
        <begin position="368"/>
        <end position="391"/>
    </location>
</feature>
<reference evidence="3 4" key="1">
    <citation type="submission" date="2018-12" db="EMBL/GenBank/DDBJ databases">
        <authorList>
            <consortium name="Pathogen Informatics"/>
        </authorList>
    </citation>
    <scope>NUCLEOTIDE SEQUENCE [LARGE SCALE GENOMIC DNA]</scope>
    <source>
        <strain evidence="3 4">NCTC11923</strain>
    </source>
</reference>
<keyword evidence="4" id="KW-1185">Reference proteome</keyword>
<accession>A0A448K9M1</accession>
<proteinExistence type="predicted"/>
<organism evidence="3 4">
    <name type="scientific">Actinomyces slackii</name>
    <dbReference type="NCBI Taxonomy" id="52774"/>
    <lineage>
        <taxon>Bacteria</taxon>
        <taxon>Bacillati</taxon>
        <taxon>Actinomycetota</taxon>
        <taxon>Actinomycetes</taxon>
        <taxon>Actinomycetales</taxon>
        <taxon>Actinomycetaceae</taxon>
        <taxon>Actinomyces</taxon>
    </lineage>
</organism>
<evidence type="ECO:0000313" key="4">
    <source>
        <dbReference type="Proteomes" id="UP000276899"/>
    </source>
</evidence>
<evidence type="ECO:0008006" key="5">
    <source>
        <dbReference type="Google" id="ProtNLM"/>
    </source>
</evidence>
<dbReference type="EMBL" id="LR134363">
    <property type="protein sequence ID" value="VEG73649.1"/>
    <property type="molecule type" value="Genomic_DNA"/>
</dbReference>
<feature type="transmembrane region" description="Helical" evidence="2">
    <location>
        <begin position="68"/>
        <end position="87"/>
    </location>
</feature>
<evidence type="ECO:0000256" key="2">
    <source>
        <dbReference type="SAM" id="Phobius"/>
    </source>
</evidence>
<keyword evidence="2" id="KW-1133">Transmembrane helix</keyword>
<feature type="transmembrane region" description="Helical" evidence="2">
    <location>
        <begin position="156"/>
        <end position="172"/>
    </location>
</feature>
<feature type="transmembrane region" description="Helical" evidence="2">
    <location>
        <begin position="178"/>
        <end position="194"/>
    </location>
</feature>
<feature type="transmembrane region" description="Helical" evidence="2">
    <location>
        <begin position="99"/>
        <end position="118"/>
    </location>
</feature>
<keyword evidence="2" id="KW-0472">Membrane</keyword>
<evidence type="ECO:0000256" key="1">
    <source>
        <dbReference type="SAM" id="MobiDB-lite"/>
    </source>
</evidence>
<feature type="transmembrane region" description="Helical" evidence="2">
    <location>
        <begin position="223"/>
        <end position="242"/>
    </location>
</feature>
<dbReference type="KEGG" id="asla:NCTC11923_00258"/>
<feature type="transmembrane region" description="Helical" evidence="2">
    <location>
        <begin position="130"/>
        <end position="149"/>
    </location>
</feature>
<feature type="transmembrane region" description="Helical" evidence="2">
    <location>
        <begin position="254"/>
        <end position="274"/>
    </location>
</feature>
<keyword evidence="2" id="KW-0812">Transmembrane</keyword>
<feature type="region of interest" description="Disordered" evidence="1">
    <location>
        <begin position="1"/>
        <end position="43"/>
    </location>
</feature>
<feature type="transmembrane region" description="Helical" evidence="2">
    <location>
        <begin position="201"/>
        <end position="217"/>
    </location>
</feature>
<dbReference type="Proteomes" id="UP000276899">
    <property type="component" value="Chromosome"/>
</dbReference>
<evidence type="ECO:0000313" key="3">
    <source>
        <dbReference type="EMBL" id="VEG73649.1"/>
    </source>
</evidence>